<dbReference type="AlphaFoldDB" id="A0A317SQK9"/>
<dbReference type="Proteomes" id="UP000246991">
    <property type="component" value="Unassembled WGS sequence"/>
</dbReference>
<keyword evidence="3" id="KW-1185">Reference proteome</keyword>
<comment type="caution">
    <text evidence="2">The sequence shown here is derived from an EMBL/GenBank/DDBJ whole genome shotgun (WGS) entry which is preliminary data.</text>
</comment>
<name>A0A317SQK9_9PEZI</name>
<evidence type="ECO:0000313" key="3">
    <source>
        <dbReference type="Proteomes" id="UP000246991"/>
    </source>
</evidence>
<accession>A0A317SQK9</accession>
<protein>
    <submittedName>
        <fullName evidence="2">Uncharacterized protein</fullName>
    </submittedName>
</protein>
<feature type="compositionally biased region" description="Basic and acidic residues" evidence="1">
    <location>
        <begin position="76"/>
        <end position="105"/>
    </location>
</feature>
<organism evidence="2 3">
    <name type="scientific">Tuber magnatum</name>
    <name type="common">white Piedmont truffle</name>
    <dbReference type="NCBI Taxonomy" id="42249"/>
    <lineage>
        <taxon>Eukaryota</taxon>
        <taxon>Fungi</taxon>
        <taxon>Dikarya</taxon>
        <taxon>Ascomycota</taxon>
        <taxon>Pezizomycotina</taxon>
        <taxon>Pezizomycetes</taxon>
        <taxon>Pezizales</taxon>
        <taxon>Tuberaceae</taxon>
        <taxon>Tuber</taxon>
    </lineage>
</organism>
<evidence type="ECO:0000313" key="2">
    <source>
        <dbReference type="EMBL" id="PWW76679.1"/>
    </source>
</evidence>
<sequence>MRMGFMHKEGYQTAKEKWTKKELEKAIIIVKPKTNMEMGESYVLTKMLAGTEATWGSSDWEKLSKGERKIYENYKEDRSSDRDYVSSKENKGEKDLPMELKEKKNTKGGGLGNSKYAGGSVIGNTELGMLAIMETEKKGDQICRMEEEDDKEETRISSVVKTEEGMEDLNNREKVGRMEKLMIEDRDRNNRVKNGVEGLQDMVEGLTRIIMDIDNNGCWKCRVKPAVPEALKVQACPERRPVIPIGSKKESRNEKKLRKVKKEGEEVKLEEKEKHLKMGFMERGMKKKLPLFCTEEGIRRAIKGLEEFQFILDIPKIKVFVERLEMTFNTMVMDIKKSNKGIHIGGRPSWAGKLQGWKKSGVQGASLILTLEENKEVKEISGQKVGFLYMQGGTQKQEMSITCALQVVLLKPAVGIPYIHLMIYGEELRGYQAMMPPYLDEEKPNGGL</sequence>
<evidence type="ECO:0000256" key="1">
    <source>
        <dbReference type="SAM" id="MobiDB-lite"/>
    </source>
</evidence>
<gene>
    <name evidence="2" type="ORF">C7212DRAFT_363588</name>
</gene>
<feature type="region of interest" description="Disordered" evidence="1">
    <location>
        <begin position="76"/>
        <end position="113"/>
    </location>
</feature>
<dbReference type="EMBL" id="PYWC01000031">
    <property type="protein sequence ID" value="PWW76679.1"/>
    <property type="molecule type" value="Genomic_DNA"/>
</dbReference>
<proteinExistence type="predicted"/>
<reference evidence="2 3" key="1">
    <citation type="submission" date="2018-03" db="EMBL/GenBank/DDBJ databases">
        <title>Genomes of Pezizomycetes fungi and the evolution of truffles.</title>
        <authorList>
            <person name="Murat C."/>
            <person name="Payen T."/>
            <person name="Noel B."/>
            <person name="Kuo A."/>
            <person name="Martin F.M."/>
        </authorList>
    </citation>
    <scope>NUCLEOTIDE SEQUENCE [LARGE SCALE GENOMIC DNA]</scope>
    <source>
        <strain evidence="2">091103-1</strain>
    </source>
</reference>